<protein>
    <recommendedName>
        <fullName evidence="4">3-dehydroquinate dehydratase</fullName>
        <shortName evidence="4">3-dehydroquinase</shortName>
        <ecNumber evidence="4">4.2.1.10</ecNumber>
    </recommendedName>
    <alternativeName>
        <fullName evidence="4">Type I DHQase</fullName>
    </alternativeName>
    <alternativeName>
        <fullName evidence="4">Type I dehydroquinase</fullName>
        <shortName evidence="4">DHQ1</shortName>
    </alternativeName>
</protein>
<accession>A0A1I5SBG2</accession>
<dbReference type="InterPro" id="IPR013785">
    <property type="entry name" value="Aldolase_TIM"/>
</dbReference>
<dbReference type="GO" id="GO:0009073">
    <property type="term" value="P:aromatic amino acid family biosynthetic process"/>
    <property type="evidence" value="ECO:0007669"/>
    <property type="project" value="UniProtKB-KW"/>
</dbReference>
<dbReference type="SUPFAM" id="SSF51569">
    <property type="entry name" value="Aldolase"/>
    <property type="match status" value="1"/>
</dbReference>
<dbReference type="GO" id="GO:0003855">
    <property type="term" value="F:3-dehydroquinate dehydratase activity"/>
    <property type="evidence" value="ECO:0007669"/>
    <property type="project" value="UniProtKB-UniRule"/>
</dbReference>
<evidence type="ECO:0000313" key="5">
    <source>
        <dbReference type="EMBL" id="SFP68094.1"/>
    </source>
</evidence>
<keyword evidence="4" id="KW-0028">Amino-acid biosynthesis</keyword>
<feature type="binding site" evidence="4">
    <location>
        <position position="198"/>
    </location>
    <ligand>
        <name>3-dehydroquinate</name>
        <dbReference type="ChEBI" id="CHEBI:32364"/>
    </ligand>
</feature>
<keyword evidence="4" id="KW-0057">Aromatic amino acid biosynthesis</keyword>
<dbReference type="PANTHER" id="PTHR43699:SF1">
    <property type="entry name" value="3-DEHYDROQUINATE DEHYDRATASE"/>
    <property type="match status" value="1"/>
</dbReference>
<dbReference type="EC" id="4.2.1.10" evidence="4"/>
<dbReference type="Gene3D" id="3.20.20.70">
    <property type="entry name" value="Aldolase class I"/>
    <property type="match status" value="1"/>
</dbReference>
<dbReference type="InterPro" id="IPR050146">
    <property type="entry name" value="Type-I_3-dehydroquinase"/>
</dbReference>
<feature type="active site" description="Schiff-base intermediate with substrate" evidence="4">
    <location>
        <position position="157"/>
    </location>
</feature>
<dbReference type="CDD" id="cd00502">
    <property type="entry name" value="DHQase_I"/>
    <property type="match status" value="1"/>
</dbReference>
<keyword evidence="6" id="KW-1185">Reference proteome</keyword>
<sequence length="239" mass="24529">MVPRHYLLPVFDSFTLVTATADLADERAARGVADLVEFRMDLASDPAAQLAAYDGDLPLLVTNRPAWEGGEVDGSDAAAESARLDALEAALGNDAVAAVDIELAALRRSERAVAVAETAASRGVEVVVSVHDFAGTPSERAMVSLLSAAASAGDVGKLAVTATDREDALALLSATHTVDAAGYAVATMAMGEAGRHTRAVAPVYGSKIGYAPVHAEDATAPGQYDLETLAELVGRLQSG</sequence>
<reference evidence="6" key="1">
    <citation type="submission" date="2016-10" db="EMBL/GenBank/DDBJ databases">
        <authorList>
            <person name="Varghese N."/>
            <person name="Submissions S."/>
        </authorList>
    </citation>
    <scope>NUCLEOTIDE SEQUENCE [LARGE SCALE GENOMIC DNA]</scope>
    <source>
        <strain evidence="6">CGMCC 1.10329</strain>
    </source>
</reference>
<evidence type="ECO:0000313" key="6">
    <source>
        <dbReference type="Proteomes" id="UP000183769"/>
    </source>
</evidence>
<keyword evidence="2 4" id="KW-0456">Lyase</keyword>
<keyword evidence="3 4" id="KW-0704">Schiff base</keyword>
<comment type="subunit">
    <text evidence="4">Homodimer.</text>
</comment>
<organism evidence="5 6">
    <name type="scientific">Halolamina pelagica</name>
    <dbReference type="NCBI Taxonomy" id="699431"/>
    <lineage>
        <taxon>Archaea</taxon>
        <taxon>Methanobacteriati</taxon>
        <taxon>Methanobacteriota</taxon>
        <taxon>Stenosarchaea group</taxon>
        <taxon>Halobacteria</taxon>
        <taxon>Halobacteriales</taxon>
        <taxon>Haloferacaceae</taxon>
    </lineage>
</organism>
<gene>
    <name evidence="4" type="primary">aroD</name>
    <name evidence="5" type="ORF">SAMN05216277_10641</name>
</gene>
<comment type="caution">
    <text evidence="4">Lacks conserved residue(s) required for the propagation of feature annotation.</text>
</comment>
<dbReference type="Pfam" id="PF01487">
    <property type="entry name" value="DHquinase_I"/>
    <property type="match status" value="1"/>
</dbReference>
<evidence type="ECO:0000256" key="1">
    <source>
        <dbReference type="ARBA" id="ARBA00001864"/>
    </source>
</evidence>
<comment type="pathway">
    <text evidence="4">Metabolic intermediate biosynthesis; chorismate biosynthesis; chorismate from D-erythrose 4-phosphate and phosphoenolpyruvate: step 3/7.</text>
</comment>
<proteinExistence type="inferred from homology"/>
<dbReference type="GO" id="GO:0046279">
    <property type="term" value="P:3,4-dihydroxybenzoate biosynthetic process"/>
    <property type="evidence" value="ECO:0007669"/>
    <property type="project" value="TreeGrafter"/>
</dbReference>
<feature type="binding site" evidence="4">
    <location>
        <begin position="37"/>
        <end position="39"/>
    </location>
    <ligand>
        <name>3-dehydroquinate</name>
        <dbReference type="ChEBI" id="CHEBI:32364"/>
    </ligand>
</feature>
<dbReference type="GO" id="GO:0009423">
    <property type="term" value="P:chorismate biosynthetic process"/>
    <property type="evidence" value="ECO:0007669"/>
    <property type="project" value="UniProtKB-UniRule"/>
</dbReference>
<comment type="function">
    <text evidence="4">Involved in the third step of the chorismate pathway, which leads to the biosynthesis of aromatic amino acids. Catalyzes the cis-dehydration of 3-dehydroquinate (DHQ) and introduces the first double bond of the aromatic ring to yield 3-dehydroshikimate.</text>
</comment>
<name>A0A1I5SBG2_9EURY</name>
<comment type="catalytic activity">
    <reaction evidence="1 4">
        <text>3-dehydroquinate = 3-dehydroshikimate + H2O</text>
        <dbReference type="Rhea" id="RHEA:21096"/>
        <dbReference type="ChEBI" id="CHEBI:15377"/>
        <dbReference type="ChEBI" id="CHEBI:16630"/>
        <dbReference type="ChEBI" id="CHEBI:32364"/>
        <dbReference type="EC" id="4.2.1.10"/>
    </reaction>
</comment>
<feature type="binding site" evidence="4">
    <location>
        <position position="219"/>
    </location>
    <ligand>
        <name>3-dehydroquinate</name>
        <dbReference type="ChEBI" id="CHEBI:32364"/>
    </ligand>
</feature>
<dbReference type="GO" id="GO:0008652">
    <property type="term" value="P:amino acid biosynthetic process"/>
    <property type="evidence" value="ECO:0007669"/>
    <property type="project" value="UniProtKB-KW"/>
</dbReference>
<dbReference type="PANTHER" id="PTHR43699">
    <property type="entry name" value="3-DEHYDROQUINATE DEHYDRATASE"/>
    <property type="match status" value="1"/>
</dbReference>
<dbReference type="AlphaFoldDB" id="A0A1I5SBG2"/>
<comment type="similarity">
    <text evidence="4">Belongs to the type-I 3-dehydroquinase family.</text>
</comment>
<feature type="active site" description="Proton donor/acceptor" evidence="4">
    <location>
        <position position="131"/>
    </location>
</feature>
<dbReference type="EMBL" id="FOXI01000006">
    <property type="protein sequence ID" value="SFP68094.1"/>
    <property type="molecule type" value="Genomic_DNA"/>
</dbReference>
<evidence type="ECO:0000256" key="3">
    <source>
        <dbReference type="ARBA" id="ARBA00023270"/>
    </source>
</evidence>
<dbReference type="UniPathway" id="UPA00053">
    <property type="reaction ID" value="UER00086"/>
</dbReference>
<dbReference type="InterPro" id="IPR001381">
    <property type="entry name" value="DHquinase_I"/>
</dbReference>
<feature type="binding site" evidence="4">
    <location>
        <position position="223"/>
    </location>
    <ligand>
        <name>3-dehydroquinate</name>
        <dbReference type="ChEBI" id="CHEBI:32364"/>
    </ligand>
</feature>
<dbReference type="HAMAP" id="MF_00214">
    <property type="entry name" value="AroD"/>
    <property type="match status" value="1"/>
</dbReference>
<dbReference type="Proteomes" id="UP000183769">
    <property type="component" value="Unassembled WGS sequence"/>
</dbReference>
<evidence type="ECO:0000256" key="2">
    <source>
        <dbReference type="ARBA" id="ARBA00023239"/>
    </source>
</evidence>
<feature type="binding site" evidence="4">
    <location>
        <position position="64"/>
    </location>
    <ligand>
        <name>3-dehydroquinate</name>
        <dbReference type="ChEBI" id="CHEBI:32364"/>
    </ligand>
</feature>
<evidence type="ECO:0000256" key="4">
    <source>
        <dbReference type="HAMAP-Rule" id="MF_00214"/>
    </source>
</evidence>